<name>A0A7R8WHK2_9CRUS</name>
<sequence length="130" mass="15169">MNASNNGNGSSTQEYQIVFGVFQGSDEDWIPAYLKVDGWLFWTLVVIGYTSYQSFIKFFAPWYWPHYNPLAKSKQADNWGFPLTWQLRTENPLDIANWTDPTRNDPLNQMTVVRAERQDKPPCDCQIGRR</sequence>
<proteinExistence type="predicted"/>
<organism evidence="1">
    <name type="scientific">Cyprideis torosa</name>
    <dbReference type="NCBI Taxonomy" id="163714"/>
    <lineage>
        <taxon>Eukaryota</taxon>
        <taxon>Metazoa</taxon>
        <taxon>Ecdysozoa</taxon>
        <taxon>Arthropoda</taxon>
        <taxon>Crustacea</taxon>
        <taxon>Oligostraca</taxon>
        <taxon>Ostracoda</taxon>
        <taxon>Podocopa</taxon>
        <taxon>Podocopida</taxon>
        <taxon>Cytherocopina</taxon>
        <taxon>Cytheroidea</taxon>
        <taxon>Cytherideidae</taxon>
        <taxon>Cyprideis</taxon>
    </lineage>
</organism>
<evidence type="ECO:0000313" key="1">
    <source>
        <dbReference type="EMBL" id="CAD7229292.1"/>
    </source>
</evidence>
<reference evidence="1" key="1">
    <citation type="submission" date="2020-11" db="EMBL/GenBank/DDBJ databases">
        <authorList>
            <person name="Tran Van P."/>
        </authorList>
    </citation>
    <scope>NUCLEOTIDE SEQUENCE</scope>
</reference>
<protein>
    <submittedName>
        <fullName evidence="1">Uncharacterized protein</fullName>
    </submittedName>
</protein>
<gene>
    <name evidence="1" type="ORF">CTOB1V02_LOCUS7165</name>
</gene>
<dbReference type="EMBL" id="OB661980">
    <property type="protein sequence ID" value="CAD7229292.1"/>
    <property type="molecule type" value="Genomic_DNA"/>
</dbReference>
<accession>A0A7R8WHK2</accession>
<dbReference type="AlphaFoldDB" id="A0A7R8WHK2"/>